<keyword evidence="1" id="KW-0949">S-adenosyl-L-methionine</keyword>
<proteinExistence type="inferred from homology"/>
<keyword evidence="5" id="KW-1185">Reference proteome</keyword>
<dbReference type="OrthoDB" id="9804309at2"/>
<name>D5EF67_AMICL</name>
<dbReference type="EMBL" id="CP001997">
    <property type="protein sequence ID" value="ADE57199.1"/>
    <property type="molecule type" value="Genomic_DNA"/>
</dbReference>
<dbReference type="SUPFAM" id="SSF118196">
    <property type="entry name" value="YaeB-like"/>
    <property type="match status" value="1"/>
</dbReference>
<dbReference type="PANTHER" id="PTHR12818:SF0">
    <property type="entry name" value="TRNA (ADENINE(37)-N6)-METHYLTRANSFERASE"/>
    <property type="match status" value="1"/>
</dbReference>
<protein>
    <recommendedName>
        <fullName evidence="3">TsaA-like domain-containing protein</fullName>
    </recommendedName>
</protein>
<dbReference type="Gene3D" id="2.40.30.70">
    <property type="entry name" value="YaeB-like"/>
    <property type="match status" value="1"/>
</dbReference>
<dbReference type="PROSITE" id="PS51668">
    <property type="entry name" value="TSAA_2"/>
    <property type="match status" value="1"/>
</dbReference>
<feature type="domain" description="TsaA-like" evidence="3">
    <location>
        <begin position="6"/>
        <end position="132"/>
    </location>
</feature>
<gene>
    <name evidence="4" type="ordered locus">Amico_1075</name>
</gene>
<dbReference type="PANTHER" id="PTHR12818">
    <property type="entry name" value="TRNA (ADENINE(37)-N6)-METHYLTRANSFERASE"/>
    <property type="match status" value="1"/>
</dbReference>
<dbReference type="InterPro" id="IPR040372">
    <property type="entry name" value="YaeB-like"/>
</dbReference>
<dbReference type="RefSeq" id="WP_013048462.1">
    <property type="nucleotide sequence ID" value="NC_014011.1"/>
</dbReference>
<dbReference type="Pfam" id="PF01980">
    <property type="entry name" value="TrmO_N"/>
    <property type="match status" value="1"/>
</dbReference>
<dbReference type="InterPro" id="IPR023370">
    <property type="entry name" value="TrmO-like_N"/>
</dbReference>
<evidence type="ECO:0000313" key="4">
    <source>
        <dbReference type="EMBL" id="ADE57199.1"/>
    </source>
</evidence>
<reference evidence="4 5" key="1">
    <citation type="journal article" date="2010" name="Stand. Genomic Sci.">
        <title>Complete genome sequence of Aminobacterium colombiense type strain (ALA-1).</title>
        <authorList>
            <person name="Chertkov O."/>
            <person name="Sikorski J."/>
            <person name="Brambilla E."/>
            <person name="Lapidus A."/>
            <person name="Copeland A."/>
            <person name="Glavina Del Rio T."/>
            <person name="Nolan M."/>
            <person name="Lucas S."/>
            <person name="Tice H."/>
            <person name="Cheng J.F."/>
            <person name="Han C."/>
            <person name="Detter J.C."/>
            <person name="Bruce D."/>
            <person name="Tapia R."/>
            <person name="Goodwin L."/>
            <person name="Pitluck S."/>
            <person name="Liolios K."/>
            <person name="Ivanova N."/>
            <person name="Mavromatis K."/>
            <person name="Ovchinnikova G."/>
            <person name="Pati A."/>
            <person name="Chen A."/>
            <person name="Palaniappan K."/>
            <person name="Land M."/>
            <person name="Hauser L."/>
            <person name="Chang Y.J."/>
            <person name="Jeffries C.D."/>
            <person name="Spring S."/>
            <person name="Rohde M."/>
            <person name="Goker M."/>
            <person name="Bristow J."/>
            <person name="Eisen J.A."/>
            <person name="Markowitz V."/>
            <person name="Hugenholtz P."/>
            <person name="Kyrpides N.C."/>
            <person name="Klenk H.P."/>
        </authorList>
    </citation>
    <scope>NUCLEOTIDE SEQUENCE [LARGE SCALE GENOMIC DNA]</scope>
    <source>
        <strain evidence="5">DSM 12261 / ALA-1</strain>
    </source>
</reference>
<dbReference type="KEGG" id="aco:Amico_1075"/>
<accession>D5EF67</accession>
<evidence type="ECO:0000313" key="5">
    <source>
        <dbReference type="Proteomes" id="UP000002366"/>
    </source>
</evidence>
<dbReference type="AlphaFoldDB" id="D5EF67"/>
<dbReference type="HOGENOM" id="CLU_013458_2_0_0"/>
<organism evidence="4 5">
    <name type="scientific">Aminobacterium colombiense (strain DSM 12261 / ALA-1)</name>
    <dbReference type="NCBI Taxonomy" id="572547"/>
    <lineage>
        <taxon>Bacteria</taxon>
        <taxon>Thermotogati</taxon>
        <taxon>Synergistota</taxon>
        <taxon>Synergistia</taxon>
        <taxon>Synergistales</taxon>
        <taxon>Aminobacteriaceae</taxon>
        <taxon>Aminobacterium</taxon>
    </lineage>
</organism>
<dbReference type="eggNOG" id="COG1720">
    <property type="taxonomic scope" value="Bacteria"/>
</dbReference>
<dbReference type="STRING" id="572547.Amico_1075"/>
<dbReference type="InterPro" id="IPR036413">
    <property type="entry name" value="YaeB-like_sf"/>
</dbReference>
<comment type="similarity">
    <text evidence="2">Belongs to the tRNA methyltransferase O family.</text>
</comment>
<evidence type="ECO:0000256" key="1">
    <source>
        <dbReference type="ARBA" id="ARBA00022691"/>
    </source>
</evidence>
<dbReference type="InterPro" id="IPR036414">
    <property type="entry name" value="YaeB_N_sf"/>
</dbReference>
<dbReference type="Proteomes" id="UP000002366">
    <property type="component" value="Chromosome"/>
</dbReference>
<evidence type="ECO:0000256" key="2">
    <source>
        <dbReference type="ARBA" id="ARBA00033753"/>
    </source>
</evidence>
<dbReference type="CDD" id="cd09281">
    <property type="entry name" value="UPF0066"/>
    <property type="match status" value="1"/>
</dbReference>
<dbReference type="NCBIfam" id="TIGR00104">
    <property type="entry name" value="tRNA_TsaA"/>
    <property type="match status" value="1"/>
</dbReference>
<evidence type="ECO:0000259" key="3">
    <source>
        <dbReference type="PROSITE" id="PS51668"/>
    </source>
</evidence>
<sequence>MKGFALSPVGVVRSSMKNPVSPDMFKDHESRIVLDSFYLPAFEDLKDPQDILVIFRFHRSSSFPFVVHPRGDASRPLRGVFSTCSPRRPNFLGATRCRLVRREGAVLVVKGLDAIDGTPVLDIKPFVMESSK</sequence>